<evidence type="ECO:0000313" key="3">
    <source>
        <dbReference type="Proteomes" id="UP001154282"/>
    </source>
</evidence>
<keyword evidence="1" id="KW-0732">Signal</keyword>
<feature type="signal peptide" evidence="1">
    <location>
        <begin position="1"/>
        <end position="22"/>
    </location>
</feature>
<feature type="chain" id="PRO_5043785020" description="Secreted protein" evidence="1">
    <location>
        <begin position="23"/>
        <end position="94"/>
    </location>
</feature>
<dbReference type="EMBL" id="CAMGYJ010000010">
    <property type="protein sequence ID" value="CAI0551137.1"/>
    <property type="molecule type" value="Genomic_DNA"/>
</dbReference>
<reference evidence="2" key="1">
    <citation type="submission" date="2022-08" db="EMBL/GenBank/DDBJ databases">
        <authorList>
            <person name="Gutierrez-Valencia J."/>
        </authorList>
    </citation>
    <scope>NUCLEOTIDE SEQUENCE</scope>
</reference>
<evidence type="ECO:0000313" key="2">
    <source>
        <dbReference type="EMBL" id="CAI0551137.1"/>
    </source>
</evidence>
<evidence type="ECO:0000256" key="1">
    <source>
        <dbReference type="SAM" id="SignalP"/>
    </source>
</evidence>
<protein>
    <recommendedName>
        <fullName evidence="4">Secreted protein</fullName>
    </recommendedName>
</protein>
<sequence length="94" mass="9980">MAMGSLASGVLAFFSNWRTSSASLSSFPFTNVMATVAPSKAKEWQTARLNPESPPVTSATFPCSADPSAVGEGKSDRCHLKPFSQTDTIWSFCG</sequence>
<evidence type="ECO:0008006" key="4">
    <source>
        <dbReference type="Google" id="ProtNLM"/>
    </source>
</evidence>
<accession>A0AAV0R3S9</accession>
<proteinExistence type="predicted"/>
<name>A0AAV0R3S9_9ROSI</name>
<keyword evidence="3" id="KW-1185">Reference proteome</keyword>
<gene>
    <name evidence="2" type="ORF">LITE_LOCUS45825</name>
</gene>
<dbReference type="Proteomes" id="UP001154282">
    <property type="component" value="Unassembled WGS sequence"/>
</dbReference>
<dbReference type="AlphaFoldDB" id="A0AAV0R3S9"/>
<organism evidence="2 3">
    <name type="scientific">Linum tenue</name>
    <dbReference type="NCBI Taxonomy" id="586396"/>
    <lineage>
        <taxon>Eukaryota</taxon>
        <taxon>Viridiplantae</taxon>
        <taxon>Streptophyta</taxon>
        <taxon>Embryophyta</taxon>
        <taxon>Tracheophyta</taxon>
        <taxon>Spermatophyta</taxon>
        <taxon>Magnoliopsida</taxon>
        <taxon>eudicotyledons</taxon>
        <taxon>Gunneridae</taxon>
        <taxon>Pentapetalae</taxon>
        <taxon>rosids</taxon>
        <taxon>fabids</taxon>
        <taxon>Malpighiales</taxon>
        <taxon>Linaceae</taxon>
        <taxon>Linum</taxon>
    </lineage>
</organism>
<comment type="caution">
    <text evidence="2">The sequence shown here is derived from an EMBL/GenBank/DDBJ whole genome shotgun (WGS) entry which is preliminary data.</text>
</comment>